<comment type="caution">
    <text evidence="1">The sequence shown here is derived from an EMBL/GenBank/DDBJ whole genome shotgun (WGS) entry which is preliminary data.</text>
</comment>
<evidence type="ECO:0000313" key="1">
    <source>
        <dbReference type="EMBL" id="KAF7770175.1"/>
    </source>
</evidence>
<reference evidence="1" key="2">
    <citation type="submission" date="2015-03" db="EMBL/GenBank/DDBJ databases">
        <title>Genome sequence of Pseudoalteromonas citrea.</title>
        <authorList>
            <person name="Xie B.-B."/>
            <person name="Rong J.-C."/>
            <person name="Qin Q.-L."/>
            <person name="Zhang Y.-Z."/>
        </authorList>
    </citation>
    <scope>NUCLEOTIDE SEQUENCE</scope>
    <source>
        <strain evidence="1">DSM 8771</strain>
    </source>
</reference>
<protein>
    <submittedName>
        <fullName evidence="1">Uncharacterized protein</fullName>
    </submittedName>
</protein>
<name>A0AAD4AID8_9GAMM</name>
<evidence type="ECO:0000313" key="2">
    <source>
        <dbReference type="Proteomes" id="UP000016487"/>
    </source>
</evidence>
<dbReference type="AlphaFoldDB" id="A0AAD4AID8"/>
<reference evidence="1" key="1">
    <citation type="journal article" date="2012" name="J. Bacteriol.">
        <title>Genome sequences of type strains of seven species of the marine bacterium Pseudoalteromonas.</title>
        <authorList>
            <person name="Xie B.B."/>
            <person name="Shu Y.L."/>
            <person name="Qin Q.L."/>
            <person name="Rong J.C."/>
            <person name="Zhang X.Y."/>
            <person name="Chen X.L."/>
            <person name="Shi M."/>
            <person name="He H.L."/>
            <person name="Zhou B.C."/>
            <person name="Zhang Y.Z."/>
        </authorList>
    </citation>
    <scope>NUCLEOTIDE SEQUENCE</scope>
    <source>
        <strain evidence="1">DSM 8771</strain>
    </source>
</reference>
<accession>A0AAD4AID8</accession>
<gene>
    <name evidence="1" type="ORF">PCIT_a3155</name>
</gene>
<sequence length="42" mass="5034">MAQHEMPVAMFIKNKLNNWSNKQQKRLQNCNLFHLDVIYLCA</sequence>
<proteinExistence type="predicted"/>
<organism evidence="1 2">
    <name type="scientific">Pseudoalteromonas citrea</name>
    <dbReference type="NCBI Taxonomy" id="43655"/>
    <lineage>
        <taxon>Bacteria</taxon>
        <taxon>Pseudomonadati</taxon>
        <taxon>Pseudomonadota</taxon>
        <taxon>Gammaproteobacteria</taxon>
        <taxon>Alteromonadales</taxon>
        <taxon>Pseudoalteromonadaceae</taxon>
        <taxon>Pseudoalteromonas</taxon>
    </lineage>
</organism>
<dbReference type="Proteomes" id="UP000016487">
    <property type="component" value="Unassembled WGS sequence"/>
</dbReference>
<dbReference type="EMBL" id="AHBZ03000021">
    <property type="protein sequence ID" value="KAF7770175.1"/>
    <property type="molecule type" value="Genomic_DNA"/>
</dbReference>